<dbReference type="GO" id="GO:0006952">
    <property type="term" value="P:defense response"/>
    <property type="evidence" value="ECO:0007669"/>
    <property type="project" value="InterPro"/>
</dbReference>
<feature type="region of interest" description="Disordered" evidence="1">
    <location>
        <begin position="174"/>
        <end position="271"/>
    </location>
</feature>
<dbReference type="PROSITE" id="PS50004">
    <property type="entry name" value="C2"/>
    <property type="match status" value="1"/>
</dbReference>
<evidence type="ECO:0000313" key="3">
    <source>
        <dbReference type="Proteomes" id="UP000515123"/>
    </source>
</evidence>
<dbReference type="InterPro" id="IPR000008">
    <property type="entry name" value="C2_dom"/>
</dbReference>
<dbReference type="Gramene" id="Aco006942.1.mrna1">
    <property type="protein sequence ID" value="Aco006942.1.mrna1.cds1"/>
    <property type="gene ID" value="Aco006942.1.path1"/>
</dbReference>
<dbReference type="Gene3D" id="2.60.40.150">
    <property type="entry name" value="C2 domain"/>
    <property type="match status" value="1"/>
</dbReference>
<reference evidence="3" key="1">
    <citation type="journal article" date="2015" name="Nat. Genet.">
        <title>The pineapple genome and the evolution of CAM photosynthesis.</title>
        <authorList>
            <person name="Ming R."/>
            <person name="VanBuren R."/>
            <person name="Wai C.M."/>
            <person name="Tang H."/>
            <person name="Schatz M.C."/>
            <person name="Bowers J.E."/>
            <person name="Lyons E."/>
            <person name="Wang M.L."/>
            <person name="Chen J."/>
            <person name="Biggers E."/>
            <person name="Zhang J."/>
            <person name="Huang L."/>
            <person name="Zhang L."/>
            <person name="Miao W."/>
            <person name="Zhang J."/>
            <person name="Ye Z."/>
            <person name="Miao C."/>
            <person name="Lin Z."/>
            <person name="Wang H."/>
            <person name="Zhou H."/>
            <person name="Yim W.C."/>
            <person name="Priest H.D."/>
            <person name="Zheng C."/>
            <person name="Woodhouse M."/>
            <person name="Edger P.P."/>
            <person name="Guyot R."/>
            <person name="Guo H.B."/>
            <person name="Guo H."/>
            <person name="Zheng G."/>
            <person name="Singh R."/>
            <person name="Sharma A."/>
            <person name="Min X."/>
            <person name="Zheng Y."/>
            <person name="Lee H."/>
            <person name="Gurtowski J."/>
            <person name="Sedlazeck F.J."/>
            <person name="Harkess A."/>
            <person name="McKain M.R."/>
            <person name="Liao Z."/>
            <person name="Fang J."/>
            <person name="Liu J."/>
            <person name="Zhang X."/>
            <person name="Zhang Q."/>
            <person name="Hu W."/>
            <person name="Qin Y."/>
            <person name="Wang K."/>
            <person name="Chen L.Y."/>
            <person name="Shirley N."/>
            <person name="Lin Y.R."/>
            <person name="Liu L.Y."/>
            <person name="Hernandez A.G."/>
            <person name="Wright C.L."/>
            <person name="Bulone V."/>
            <person name="Tuskan G.A."/>
            <person name="Heath K."/>
            <person name="Zee F."/>
            <person name="Moore P.H."/>
            <person name="Sunkar R."/>
            <person name="Leebens-Mack J.H."/>
            <person name="Mockler T."/>
            <person name="Bennetzen J.L."/>
            <person name="Freeling M."/>
            <person name="Sankoff D."/>
            <person name="Paterson A.H."/>
            <person name="Zhu X."/>
            <person name="Yang X."/>
            <person name="Smith J.A."/>
            <person name="Cushman J.C."/>
            <person name="Paull R.E."/>
            <person name="Yu Q."/>
        </authorList>
    </citation>
    <scope>NUCLEOTIDE SEQUENCE [LARGE SCALE GENOMIC DNA]</scope>
    <source>
        <strain evidence="3">cv. F153</strain>
    </source>
</reference>
<feature type="compositionally biased region" description="Basic and acidic residues" evidence="1">
    <location>
        <begin position="215"/>
        <end position="252"/>
    </location>
</feature>
<proteinExistence type="predicted"/>
<accession>A0A6P5GWY9</accession>
<dbReference type="GeneID" id="109727441"/>
<reference evidence="4" key="2">
    <citation type="submission" date="2025-08" db="UniProtKB">
        <authorList>
            <consortium name="RefSeq"/>
        </authorList>
    </citation>
    <scope>IDENTIFICATION</scope>
    <source>
        <tissue evidence="4">Leaf</tissue>
    </source>
</reference>
<feature type="domain" description="C2" evidence="2">
    <location>
        <begin position="8"/>
        <end position="131"/>
    </location>
</feature>
<name>A0A6P5GWY9_ANACO</name>
<dbReference type="PANTHER" id="PTHR32246">
    <property type="entry name" value="INGRESSION PROTEIN FIC1"/>
    <property type="match status" value="1"/>
</dbReference>
<evidence type="ECO:0000256" key="1">
    <source>
        <dbReference type="SAM" id="MobiDB-lite"/>
    </source>
</evidence>
<dbReference type="InterPro" id="IPR044750">
    <property type="entry name" value="C2_SRC2/BAP"/>
</dbReference>
<dbReference type="Pfam" id="PF00168">
    <property type="entry name" value="C2"/>
    <property type="match status" value="1"/>
</dbReference>
<keyword evidence="3" id="KW-1185">Reference proteome</keyword>
<evidence type="ECO:0000313" key="4">
    <source>
        <dbReference type="RefSeq" id="XP_020113161.1"/>
    </source>
</evidence>
<organism evidence="3 4">
    <name type="scientific">Ananas comosus</name>
    <name type="common">Pineapple</name>
    <name type="synonym">Ananas ananas</name>
    <dbReference type="NCBI Taxonomy" id="4615"/>
    <lineage>
        <taxon>Eukaryota</taxon>
        <taxon>Viridiplantae</taxon>
        <taxon>Streptophyta</taxon>
        <taxon>Embryophyta</taxon>
        <taxon>Tracheophyta</taxon>
        <taxon>Spermatophyta</taxon>
        <taxon>Magnoliopsida</taxon>
        <taxon>Liliopsida</taxon>
        <taxon>Poales</taxon>
        <taxon>Bromeliaceae</taxon>
        <taxon>Bromelioideae</taxon>
        <taxon>Ananas</taxon>
    </lineage>
</organism>
<dbReference type="RefSeq" id="XP_020113161.1">
    <property type="nucleotide sequence ID" value="XM_020257572.1"/>
</dbReference>
<dbReference type="InterPro" id="IPR035892">
    <property type="entry name" value="C2_domain_sf"/>
</dbReference>
<evidence type="ECO:0000259" key="2">
    <source>
        <dbReference type="PROSITE" id="PS50004"/>
    </source>
</evidence>
<protein>
    <submittedName>
        <fullName evidence="4">Uncharacterized protein LOC109727441</fullName>
    </submittedName>
</protein>
<dbReference type="Proteomes" id="UP000515123">
    <property type="component" value="Linkage group 22"/>
</dbReference>
<gene>
    <name evidence="4" type="primary">LOC109727441</name>
</gene>
<dbReference type="PANTHER" id="PTHR32246:SF143">
    <property type="entry name" value="CALCIUM-DEPENDENT LIPID-BINDING (CALB DOMAIN) FAMILY PROTEIN"/>
    <property type="match status" value="1"/>
</dbReference>
<feature type="compositionally biased region" description="Acidic residues" evidence="1">
    <location>
        <begin position="190"/>
        <end position="202"/>
    </location>
</feature>
<dbReference type="SMART" id="SM00239">
    <property type="entry name" value="C2"/>
    <property type="match status" value="1"/>
</dbReference>
<dbReference type="AlphaFoldDB" id="A0A6P5GWY9"/>
<dbReference type="CDD" id="cd04051">
    <property type="entry name" value="C2_SRC2_like"/>
    <property type="match status" value="1"/>
</dbReference>
<dbReference type="OrthoDB" id="1909968at2759"/>
<sequence>MKPSGGGGGGGGGYLQHRAPEVPFHLLEITVISAQDLHPWSRRVRAYAAAWVRPDEKLHTQVDRSGHTNPTWNDKFVFRVDGAFLRSDTSAVTVSIHASRPRLAPRPDPVLGVVRVLLCSFLPRRVAALQVRRPASLRPQGILNVAVALLDPYILSMPLSRAPPAFVLKDLPMAAPRPRPVNRSGKRIDEEEEDDDDEGFEQDPEKGALMVDRSGPLEERRSAEMRERRELESKIEKWKTELSPEHDAAERKSRSRSRRSSCFCGGPDWER</sequence>
<dbReference type="SUPFAM" id="SSF49562">
    <property type="entry name" value="C2 domain (Calcium/lipid-binding domain, CaLB)"/>
    <property type="match status" value="1"/>
</dbReference>